<dbReference type="Proteomes" id="UP000729402">
    <property type="component" value="Unassembled WGS sequence"/>
</dbReference>
<protein>
    <submittedName>
        <fullName evidence="2">Uncharacterized protein</fullName>
    </submittedName>
</protein>
<accession>A0A8J5S306</accession>
<reference evidence="2" key="2">
    <citation type="submission" date="2021-02" db="EMBL/GenBank/DDBJ databases">
        <authorList>
            <person name="Kimball J.A."/>
            <person name="Haas M.W."/>
            <person name="Macchietto M."/>
            <person name="Kono T."/>
            <person name="Duquette J."/>
            <person name="Shao M."/>
        </authorList>
    </citation>
    <scope>NUCLEOTIDE SEQUENCE</scope>
    <source>
        <tissue evidence="2">Fresh leaf tissue</tissue>
    </source>
</reference>
<organism evidence="2 3">
    <name type="scientific">Zizania palustris</name>
    <name type="common">Northern wild rice</name>
    <dbReference type="NCBI Taxonomy" id="103762"/>
    <lineage>
        <taxon>Eukaryota</taxon>
        <taxon>Viridiplantae</taxon>
        <taxon>Streptophyta</taxon>
        <taxon>Embryophyta</taxon>
        <taxon>Tracheophyta</taxon>
        <taxon>Spermatophyta</taxon>
        <taxon>Magnoliopsida</taxon>
        <taxon>Liliopsida</taxon>
        <taxon>Poales</taxon>
        <taxon>Poaceae</taxon>
        <taxon>BOP clade</taxon>
        <taxon>Oryzoideae</taxon>
        <taxon>Oryzeae</taxon>
        <taxon>Zizaniinae</taxon>
        <taxon>Zizania</taxon>
    </lineage>
</organism>
<proteinExistence type="predicted"/>
<comment type="caution">
    <text evidence="2">The sequence shown here is derived from an EMBL/GenBank/DDBJ whole genome shotgun (WGS) entry which is preliminary data.</text>
</comment>
<evidence type="ECO:0000313" key="3">
    <source>
        <dbReference type="Proteomes" id="UP000729402"/>
    </source>
</evidence>
<dbReference type="AlphaFoldDB" id="A0A8J5S306"/>
<dbReference type="EMBL" id="JAAALK010000287">
    <property type="protein sequence ID" value="KAG8059444.1"/>
    <property type="molecule type" value="Genomic_DNA"/>
</dbReference>
<name>A0A8J5S306_ZIZPA</name>
<evidence type="ECO:0000313" key="2">
    <source>
        <dbReference type="EMBL" id="KAG8059444.1"/>
    </source>
</evidence>
<feature type="region of interest" description="Disordered" evidence="1">
    <location>
        <begin position="1"/>
        <end position="20"/>
    </location>
</feature>
<reference evidence="2" key="1">
    <citation type="journal article" date="2021" name="bioRxiv">
        <title>Whole Genome Assembly and Annotation of Northern Wild Rice, Zizania palustris L., Supports a Whole Genome Duplication in the Zizania Genus.</title>
        <authorList>
            <person name="Haas M."/>
            <person name="Kono T."/>
            <person name="Macchietto M."/>
            <person name="Millas R."/>
            <person name="McGilp L."/>
            <person name="Shao M."/>
            <person name="Duquette J."/>
            <person name="Hirsch C.N."/>
            <person name="Kimball J."/>
        </authorList>
    </citation>
    <scope>NUCLEOTIDE SEQUENCE</scope>
    <source>
        <tissue evidence="2">Fresh leaf tissue</tissue>
    </source>
</reference>
<keyword evidence="3" id="KW-1185">Reference proteome</keyword>
<sequence length="158" mass="16852">MEFGSGGFLARASSDGSGECSRVERNVRGACGCTEASRGGLLCARRYGRRRARAVTQYGGEWVRRWNGEAVDRQGGVVVGGRRGYDDVGVRTALTRGCRAWVRQQRGCRRAAGRMIAPGACVWSGSAGGMRPDTVARAHGRAPCAGARRPWPAAARLV</sequence>
<gene>
    <name evidence="2" type="ORF">GUJ93_ZPchr0002g25441</name>
</gene>
<evidence type="ECO:0000256" key="1">
    <source>
        <dbReference type="SAM" id="MobiDB-lite"/>
    </source>
</evidence>